<dbReference type="Proteomes" id="UP001076974">
    <property type="component" value="Unassembled WGS sequence"/>
</dbReference>
<sequence length="143" mass="16514">MNGGKEMVGTISDMTETEAKFYVGDDEEIIRYMSLSKFMSLLVFKKLFFTNVKIFEDAHEGEIPAGFFKDWDKNFEEGYKGIQSHLNSVRNVYANCWNKFNGQESYTLWKIYTDEESGVAIKTTVGKLKKALNNKKINVYAMQ</sequence>
<proteinExistence type="predicted"/>
<dbReference type="RefSeq" id="WP_268806806.1">
    <property type="nucleotide sequence ID" value="NZ_JAPRBD010000038.1"/>
</dbReference>
<dbReference type="AlphaFoldDB" id="A0AAJ1LLM0"/>
<reference evidence="1" key="1">
    <citation type="submission" date="2022-11" db="EMBL/GenBank/DDBJ databases">
        <title>Temperate bacteriophages infecting mucin-degrading bacterium Ruminococcus gnavus from the human gut.</title>
        <authorList>
            <person name="Buttimer C."/>
        </authorList>
    </citation>
    <scope>NUCLEOTIDE SEQUENCE</scope>
    <source>
        <strain evidence="1">CCUG 52279</strain>
    </source>
</reference>
<dbReference type="EMBL" id="JAPRBD010000038">
    <property type="protein sequence ID" value="MCZ0691032.1"/>
    <property type="molecule type" value="Genomic_DNA"/>
</dbReference>
<protein>
    <submittedName>
        <fullName evidence="1">Uncharacterized protein</fullName>
    </submittedName>
</protein>
<evidence type="ECO:0000313" key="2">
    <source>
        <dbReference type="Proteomes" id="UP001076974"/>
    </source>
</evidence>
<evidence type="ECO:0000313" key="1">
    <source>
        <dbReference type="EMBL" id="MCZ0691032.1"/>
    </source>
</evidence>
<comment type="caution">
    <text evidence="1">The sequence shown here is derived from an EMBL/GenBank/DDBJ whole genome shotgun (WGS) entry which is preliminary data.</text>
</comment>
<name>A0AAJ1LLM0_MEDGN</name>
<accession>A0AAJ1LLM0</accession>
<feature type="non-terminal residue" evidence="1">
    <location>
        <position position="143"/>
    </location>
</feature>
<organism evidence="1 2">
    <name type="scientific">Mediterraneibacter gnavus</name>
    <name type="common">Ruminococcus gnavus</name>
    <dbReference type="NCBI Taxonomy" id="33038"/>
    <lineage>
        <taxon>Bacteria</taxon>
        <taxon>Bacillati</taxon>
        <taxon>Bacillota</taxon>
        <taxon>Clostridia</taxon>
        <taxon>Lachnospirales</taxon>
        <taxon>Lachnospiraceae</taxon>
        <taxon>Mediterraneibacter</taxon>
    </lineage>
</organism>
<gene>
    <name evidence="1" type="ORF">OZZ16_14240</name>
</gene>